<gene>
    <name evidence="1" type="ORF">CWM85_01800</name>
</gene>
<accession>A0A2J5A126</accession>
<name>A0A2J5A126_9ENTR</name>
<dbReference type="Proteomes" id="UP000234661">
    <property type="component" value="Unassembled WGS sequence"/>
</dbReference>
<comment type="caution">
    <text evidence="1">The sequence shown here is derived from an EMBL/GenBank/DDBJ whole genome shotgun (WGS) entry which is preliminary data.</text>
</comment>
<reference evidence="1 2" key="2">
    <citation type="submission" date="2018-01" db="EMBL/GenBank/DDBJ databases">
        <title>Genomic study of Klebsiella pneumoniae.</title>
        <authorList>
            <person name="Yang Y."/>
            <person name="Bicalho R."/>
        </authorList>
    </citation>
    <scope>NUCLEOTIDE SEQUENCE [LARGE SCALE GENOMIC DNA]</scope>
    <source>
        <strain evidence="1 2">A2</strain>
    </source>
</reference>
<sequence length="132" mass="14410">MAEGAIRITARVNYAETTITLCACKTCGMTAVATLRGTYRLEKARIVIFFVRKAAGEAINTLIKIKSGTGKEMPHQLSFADADMDDTARRGQRGDALRENQQIDTIFAKQNLRRLALIAVHQNGLKSPGIGC</sequence>
<dbReference type="EMBL" id="PIET01000011">
    <property type="protein sequence ID" value="PLM69010.1"/>
    <property type="molecule type" value="Genomic_DNA"/>
</dbReference>
<organism evidence="1 2">
    <name type="scientific">Klebsiella michiganensis</name>
    <dbReference type="NCBI Taxonomy" id="1134687"/>
    <lineage>
        <taxon>Bacteria</taxon>
        <taxon>Pseudomonadati</taxon>
        <taxon>Pseudomonadota</taxon>
        <taxon>Gammaproteobacteria</taxon>
        <taxon>Enterobacterales</taxon>
        <taxon>Enterobacteriaceae</taxon>
        <taxon>Klebsiella/Raoultella group</taxon>
        <taxon>Klebsiella</taxon>
    </lineage>
</organism>
<protein>
    <submittedName>
        <fullName evidence="1">Uncharacterized protein</fullName>
    </submittedName>
</protein>
<dbReference type="RefSeq" id="WP_114432428.1">
    <property type="nucleotide sequence ID" value="NZ_ABVZTX020000033.1"/>
</dbReference>
<evidence type="ECO:0000313" key="1">
    <source>
        <dbReference type="EMBL" id="PLM69010.1"/>
    </source>
</evidence>
<reference evidence="1 2" key="1">
    <citation type="submission" date="2017-11" db="EMBL/GenBank/DDBJ databases">
        <authorList>
            <person name="Han C.G."/>
        </authorList>
    </citation>
    <scope>NUCLEOTIDE SEQUENCE [LARGE SCALE GENOMIC DNA]</scope>
    <source>
        <strain evidence="1 2">A2</strain>
    </source>
</reference>
<evidence type="ECO:0000313" key="2">
    <source>
        <dbReference type="Proteomes" id="UP000234661"/>
    </source>
</evidence>
<dbReference type="AlphaFoldDB" id="A0A2J5A126"/>
<proteinExistence type="predicted"/>